<dbReference type="EMBL" id="CP001706">
    <property type="protein sequence ID" value="ACV08869.1"/>
    <property type="molecule type" value="Genomic_DNA"/>
</dbReference>
<feature type="transmembrane region" description="Helical" evidence="2">
    <location>
        <begin position="58"/>
        <end position="79"/>
    </location>
</feature>
<feature type="transmembrane region" description="Helical" evidence="2">
    <location>
        <begin position="86"/>
        <end position="105"/>
    </location>
</feature>
<dbReference type="HOGENOM" id="CLU_1358905_0_0_11"/>
<evidence type="ECO:0008006" key="5">
    <source>
        <dbReference type="Google" id="ProtNLM"/>
    </source>
</evidence>
<feature type="compositionally biased region" description="Basic and acidic residues" evidence="1">
    <location>
        <begin position="173"/>
        <end position="201"/>
    </location>
</feature>
<sequence>MSRNKKPAKTRIRRGVAVALTALTASTLLIVSNLEWYATPIRTSLGSNMTISVTGQDIYPWLSAVALASIAAGLYLSVATVLTARMVASVLGVAATVTATALLMTPQALGEAMTRAYSATSGVHNAVEAPHSTAFHIVSVGLLFVLAATAVTVCASASQWGSGGKRYVTPKATPERESSEQYDHTDAWDEQTRHNSPRKET</sequence>
<protein>
    <recommendedName>
        <fullName evidence="5">Trp biosynthesis associated, transmembrane protein, Oprn/Chp</fullName>
    </recommendedName>
</protein>
<dbReference type="STRING" id="471856.Jden_1213"/>
<gene>
    <name evidence="3" type="ordered locus">Jden_1213</name>
</gene>
<organism evidence="3 4">
    <name type="scientific">Jonesia denitrificans (strain ATCC 14870 / DSM 20603 / BCRC 15368 / CIP 55.134 / JCM 11481 / NBRC 15587 / NCTC 10816 / Prevot 55134)</name>
    <name type="common">Listeria denitrificans</name>
    <dbReference type="NCBI Taxonomy" id="471856"/>
    <lineage>
        <taxon>Bacteria</taxon>
        <taxon>Bacillati</taxon>
        <taxon>Actinomycetota</taxon>
        <taxon>Actinomycetes</taxon>
        <taxon>Micrococcales</taxon>
        <taxon>Jonesiaceae</taxon>
        <taxon>Jonesia</taxon>
    </lineage>
</organism>
<reference evidence="3 4" key="1">
    <citation type="journal article" date="2009" name="Stand. Genomic Sci.">
        <title>Complete genome sequence of Jonesia denitrificans type strain (Prevot 55134).</title>
        <authorList>
            <person name="Pukall R."/>
            <person name="Gehrich-Schroter G."/>
            <person name="Lapidus A."/>
            <person name="Nolan M."/>
            <person name="Glavina Del Rio T."/>
            <person name="Lucas S."/>
            <person name="Chen F."/>
            <person name="Tice H."/>
            <person name="Pitluck S."/>
            <person name="Cheng J.F."/>
            <person name="Copeland A."/>
            <person name="Saunders E."/>
            <person name="Brettin T."/>
            <person name="Detter J.C."/>
            <person name="Bruce D."/>
            <person name="Goodwin L."/>
            <person name="Pati A."/>
            <person name="Ivanova N."/>
            <person name="Mavromatis K."/>
            <person name="Ovchinnikova G."/>
            <person name="Chen A."/>
            <person name="Palaniappan K."/>
            <person name="Land M."/>
            <person name="Hauser L."/>
            <person name="Chang Y.J."/>
            <person name="Jeffries C.D."/>
            <person name="Chain P."/>
            <person name="Goker M."/>
            <person name="Bristow J."/>
            <person name="Eisen J.A."/>
            <person name="Markowitz V."/>
            <person name="Hugenholtz P."/>
            <person name="Kyrpides N.C."/>
            <person name="Klenk H.P."/>
            <person name="Han C."/>
        </authorList>
    </citation>
    <scope>NUCLEOTIDE SEQUENCE [LARGE SCALE GENOMIC DNA]</scope>
    <source>
        <strain evidence="4">ATCC 14870 / DSM 20603 / BCRC 15368 / CIP 55.134 / JCM 11481 / NBRC 15587 / NCTC 10816 / Prevot 55134</strain>
    </source>
</reference>
<dbReference type="KEGG" id="jde:Jden_1213"/>
<dbReference type="Pfam" id="PF09534">
    <property type="entry name" value="Trp_oprn_chp"/>
    <property type="match status" value="1"/>
</dbReference>
<evidence type="ECO:0000313" key="4">
    <source>
        <dbReference type="Proteomes" id="UP000000628"/>
    </source>
</evidence>
<evidence type="ECO:0000256" key="2">
    <source>
        <dbReference type="SAM" id="Phobius"/>
    </source>
</evidence>
<proteinExistence type="predicted"/>
<dbReference type="InterPro" id="IPR019051">
    <property type="entry name" value="Trp_biosyn_TM_oprn/chp"/>
</dbReference>
<evidence type="ECO:0000313" key="3">
    <source>
        <dbReference type="EMBL" id="ACV08869.1"/>
    </source>
</evidence>
<dbReference type="RefSeq" id="WP_015771497.1">
    <property type="nucleotide sequence ID" value="NC_013174.1"/>
</dbReference>
<keyword evidence="4" id="KW-1185">Reference proteome</keyword>
<dbReference type="AlphaFoldDB" id="C7R412"/>
<evidence type="ECO:0000256" key="1">
    <source>
        <dbReference type="SAM" id="MobiDB-lite"/>
    </source>
</evidence>
<feature type="transmembrane region" description="Helical" evidence="2">
    <location>
        <begin position="134"/>
        <end position="157"/>
    </location>
</feature>
<accession>C7R412</accession>
<keyword evidence="2" id="KW-0472">Membrane</keyword>
<feature type="region of interest" description="Disordered" evidence="1">
    <location>
        <begin position="160"/>
        <end position="201"/>
    </location>
</feature>
<dbReference type="Proteomes" id="UP000000628">
    <property type="component" value="Chromosome"/>
</dbReference>
<name>C7R412_JONDD</name>
<keyword evidence="2" id="KW-1133">Transmembrane helix</keyword>
<keyword evidence="2" id="KW-0812">Transmembrane</keyword>